<name>A0A5J5BET8_9ASTE</name>
<organism evidence="2 3">
    <name type="scientific">Nyssa sinensis</name>
    <dbReference type="NCBI Taxonomy" id="561372"/>
    <lineage>
        <taxon>Eukaryota</taxon>
        <taxon>Viridiplantae</taxon>
        <taxon>Streptophyta</taxon>
        <taxon>Embryophyta</taxon>
        <taxon>Tracheophyta</taxon>
        <taxon>Spermatophyta</taxon>
        <taxon>Magnoliopsida</taxon>
        <taxon>eudicotyledons</taxon>
        <taxon>Gunneridae</taxon>
        <taxon>Pentapetalae</taxon>
        <taxon>asterids</taxon>
        <taxon>Cornales</taxon>
        <taxon>Nyssaceae</taxon>
        <taxon>Nyssa</taxon>
    </lineage>
</organism>
<dbReference type="Pfam" id="PF07713">
    <property type="entry name" value="DUF1604"/>
    <property type="match status" value="1"/>
</dbReference>
<dbReference type="Proteomes" id="UP000325577">
    <property type="component" value="Linkage Group LG13"/>
</dbReference>
<evidence type="ECO:0000259" key="1">
    <source>
        <dbReference type="Pfam" id="PF07713"/>
    </source>
</evidence>
<proteinExistence type="predicted"/>
<dbReference type="GO" id="GO:0005634">
    <property type="term" value="C:nucleus"/>
    <property type="evidence" value="ECO:0007669"/>
    <property type="project" value="TreeGrafter"/>
</dbReference>
<dbReference type="GO" id="GO:0003723">
    <property type="term" value="F:RNA binding"/>
    <property type="evidence" value="ECO:0007669"/>
    <property type="project" value="TreeGrafter"/>
</dbReference>
<reference evidence="2 3" key="1">
    <citation type="submission" date="2019-09" db="EMBL/GenBank/DDBJ databases">
        <title>A chromosome-level genome assembly of the Chinese tupelo Nyssa sinensis.</title>
        <authorList>
            <person name="Yang X."/>
            <person name="Kang M."/>
            <person name="Yang Y."/>
            <person name="Xiong H."/>
            <person name="Wang M."/>
            <person name="Zhang Z."/>
            <person name="Wang Z."/>
            <person name="Wu H."/>
            <person name="Ma T."/>
            <person name="Liu J."/>
            <person name="Xi Z."/>
        </authorList>
    </citation>
    <scope>NUCLEOTIDE SEQUENCE [LARGE SCALE GENOMIC DNA]</scope>
    <source>
        <strain evidence="2">J267</strain>
        <tissue evidence="2">Leaf</tissue>
    </source>
</reference>
<dbReference type="InterPro" id="IPR011666">
    <property type="entry name" value="DUF1604"/>
</dbReference>
<evidence type="ECO:0000313" key="3">
    <source>
        <dbReference type="Proteomes" id="UP000325577"/>
    </source>
</evidence>
<dbReference type="GO" id="GO:0006397">
    <property type="term" value="P:mRNA processing"/>
    <property type="evidence" value="ECO:0007669"/>
    <property type="project" value="InterPro"/>
</dbReference>
<protein>
    <recommendedName>
        <fullName evidence="1">G patch domain-containing protein</fullName>
    </recommendedName>
</protein>
<dbReference type="EMBL" id="CM018036">
    <property type="protein sequence ID" value="KAA8541146.1"/>
    <property type="molecule type" value="Genomic_DNA"/>
</dbReference>
<dbReference type="OrthoDB" id="20507at2759"/>
<dbReference type="PANTHER" id="PTHR13384:SF19">
    <property type="entry name" value="G PATCH DOMAIN-CONTAINING PROTEIN 1"/>
    <property type="match status" value="1"/>
</dbReference>
<dbReference type="AlphaFoldDB" id="A0A5J5BET8"/>
<dbReference type="PANTHER" id="PTHR13384">
    <property type="entry name" value="G PATCH DOMAIN-CONTAINING PROTEIN 1"/>
    <property type="match status" value="1"/>
</dbReference>
<feature type="domain" description="G patch" evidence="1">
    <location>
        <begin position="39"/>
        <end position="116"/>
    </location>
</feature>
<keyword evidence="3" id="KW-1185">Reference proteome</keyword>
<sequence length="241" mass="26944">MDSDEEDYVFYGTPIEREEEITSRKKKAVAEASGHLRTVPPWKQEVTDEEGRRRFHGAFTGGFSAGYYNTVGSKEGWAPQSFTSSRKSRAEVKQQSIFNFLDDDEKVELEGHSLGTSMQFDTFGFTAAELTRKQAEKEQRQRPSVIPGPVPDELVLPATDSIGVKLLLKMGWRHGHSIMDSRPNSLYDARREARKAFLALSSDDAAAVQLAGSDPVKGDLENVMELPINDDNRFSQSTPVR</sequence>
<gene>
    <name evidence="2" type="ORF">F0562_025108</name>
</gene>
<evidence type="ECO:0000313" key="2">
    <source>
        <dbReference type="EMBL" id="KAA8541146.1"/>
    </source>
</evidence>
<accession>A0A5J5BET8</accession>